<organism evidence="5">
    <name type="scientific">Cladocopium goreaui</name>
    <dbReference type="NCBI Taxonomy" id="2562237"/>
    <lineage>
        <taxon>Eukaryota</taxon>
        <taxon>Sar</taxon>
        <taxon>Alveolata</taxon>
        <taxon>Dinophyceae</taxon>
        <taxon>Suessiales</taxon>
        <taxon>Symbiodiniaceae</taxon>
        <taxon>Cladocopium</taxon>
    </lineage>
</organism>
<dbReference type="AlphaFoldDB" id="A0A9P1DR57"/>
<keyword evidence="1" id="KW-0547">Nucleotide-binding</keyword>
<feature type="compositionally biased region" description="Polar residues" evidence="3">
    <location>
        <begin position="332"/>
        <end position="345"/>
    </location>
</feature>
<dbReference type="Gene3D" id="1.10.510.10">
    <property type="entry name" value="Transferase(Phosphotransferase) domain 1"/>
    <property type="match status" value="1"/>
</dbReference>
<evidence type="ECO:0000313" key="6">
    <source>
        <dbReference type="EMBL" id="CAL1166653.1"/>
    </source>
</evidence>
<dbReference type="Gene3D" id="3.30.200.20">
    <property type="entry name" value="Phosphorylase Kinase, domain 1"/>
    <property type="match status" value="1"/>
</dbReference>
<dbReference type="PROSITE" id="PS00108">
    <property type="entry name" value="PROTEIN_KINASE_ST"/>
    <property type="match status" value="1"/>
</dbReference>
<dbReference type="GO" id="GO:0004672">
    <property type="term" value="F:protein kinase activity"/>
    <property type="evidence" value="ECO:0007669"/>
    <property type="project" value="InterPro"/>
</dbReference>
<keyword evidence="7" id="KW-1185">Reference proteome</keyword>
<evidence type="ECO:0000256" key="3">
    <source>
        <dbReference type="SAM" id="MobiDB-lite"/>
    </source>
</evidence>
<evidence type="ECO:0000313" key="7">
    <source>
        <dbReference type="Proteomes" id="UP001152797"/>
    </source>
</evidence>
<accession>A0A9P1DR57</accession>
<evidence type="ECO:0000256" key="1">
    <source>
        <dbReference type="ARBA" id="ARBA00022741"/>
    </source>
</evidence>
<feature type="compositionally biased region" description="Polar residues" evidence="3">
    <location>
        <begin position="390"/>
        <end position="401"/>
    </location>
</feature>
<dbReference type="PANTHER" id="PTHR24055">
    <property type="entry name" value="MITOGEN-ACTIVATED PROTEIN KINASE"/>
    <property type="match status" value="1"/>
</dbReference>
<comment type="caution">
    <text evidence="5">The sequence shown here is derived from an EMBL/GenBank/DDBJ whole genome shotgun (WGS) entry which is preliminary data.</text>
</comment>
<feature type="compositionally biased region" description="Low complexity" evidence="3">
    <location>
        <begin position="316"/>
        <end position="326"/>
    </location>
</feature>
<evidence type="ECO:0000313" key="5">
    <source>
        <dbReference type="EMBL" id="CAI4013278.1"/>
    </source>
</evidence>
<dbReference type="OrthoDB" id="2158884at2759"/>
<dbReference type="EMBL" id="CAMXCT020005780">
    <property type="protein sequence ID" value="CAL1166653.1"/>
    <property type="molecule type" value="Genomic_DNA"/>
</dbReference>
<dbReference type="Proteomes" id="UP001152797">
    <property type="component" value="Unassembled WGS sequence"/>
</dbReference>
<reference evidence="5" key="1">
    <citation type="submission" date="2022-10" db="EMBL/GenBank/DDBJ databases">
        <authorList>
            <person name="Chen Y."/>
            <person name="Dougan E. K."/>
            <person name="Chan C."/>
            <person name="Rhodes N."/>
            <person name="Thang M."/>
        </authorList>
    </citation>
    <scope>NUCLEOTIDE SEQUENCE</scope>
</reference>
<dbReference type="SMART" id="SM00220">
    <property type="entry name" value="S_TKc"/>
    <property type="match status" value="1"/>
</dbReference>
<dbReference type="InterPro" id="IPR011009">
    <property type="entry name" value="Kinase-like_dom_sf"/>
</dbReference>
<feature type="domain" description="Protein kinase" evidence="4">
    <location>
        <begin position="4"/>
        <end position="287"/>
    </location>
</feature>
<dbReference type="CDD" id="cd07831">
    <property type="entry name" value="STKc_MOK"/>
    <property type="match status" value="1"/>
</dbReference>
<dbReference type="PROSITE" id="PS50011">
    <property type="entry name" value="PROTEIN_KINASE_DOM"/>
    <property type="match status" value="1"/>
</dbReference>
<keyword evidence="2" id="KW-0067">ATP-binding</keyword>
<dbReference type="GO" id="GO:0005524">
    <property type="term" value="F:ATP binding"/>
    <property type="evidence" value="ECO:0007669"/>
    <property type="project" value="UniProtKB-KW"/>
</dbReference>
<gene>
    <name evidence="5" type="ORF">C1SCF055_LOCUS38268</name>
</gene>
<dbReference type="EMBL" id="CAMXCT010005780">
    <property type="protein sequence ID" value="CAI4013278.1"/>
    <property type="molecule type" value="Genomic_DNA"/>
</dbReference>
<name>A0A9P1DR57_9DINO</name>
<dbReference type="SUPFAM" id="SSF56112">
    <property type="entry name" value="Protein kinase-like (PK-like)"/>
    <property type="match status" value="1"/>
</dbReference>
<feature type="region of interest" description="Disordered" evidence="3">
    <location>
        <begin position="314"/>
        <end position="485"/>
    </location>
</feature>
<dbReference type="Pfam" id="PF00069">
    <property type="entry name" value="Pkinase"/>
    <property type="match status" value="1"/>
</dbReference>
<feature type="compositionally biased region" description="Polar residues" evidence="3">
    <location>
        <begin position="475"/>
        <end position="485"/>
    </location>
</feature>
<reference evidence="6" key="2">
    <citation type="submission" date="2024-04" db="EMBL/GenBank/DDBJ databases">
        <authorList>
            <person name="Chen Y."/>
            <person name="Shah S."/>
            <person name="Dougan E. K."/>
            <person name="Thang M."/>
            <person name="Chan C."/>
        </authorList>
    </citation>
    <scope>NUCLEOTIDE SEQUENCE [LARGE SCALE GENOMIC DNA]</scope>
</reference>
<dbReference type="FunFam" id="3.30.200.20:FF:000271">
    <property type="entry name" value="MAPK/MAK/MRK overlapping kinase"/>
    <property type="match status" value="1"/>
</dbReference>
<sequence length="485" mass="53773">MHKYRLLSKKGEGTFSEVLKAQSIKSGKHVAIKCMKNTFDSIDQVNNLREIQALRRLAGHPNIIKLHEILYDEPTGRLALVFELMDMNVYEAIKGRRHYLPEAKTKHYMFEILKGLDHMHRNGIFHRDVKPENLLLLDDEIKLADLGSCRGIYSRQPFTEYISTRWYRAPECLLTDGYYGFKMDLFAAGCVWFEIVALFPLFPGQNEMDQIQKIHNVLGTPSPDLLASKFKRNASHMDFNFPEKKGTGIERLIPHAEAECVELMQKLLRYDPDDRILARQALRDPYFRELHEMKKEIAHAQGMLPGRSREQWFTKAANSSSSSTASVDDFNPEQTQEAGQTTSSVGEEGRSGGLPTIGQARRKAQNGAESEEEAPSQVLPPIGGLKRTTGRTNVKPQTFKTAANAALQSHAPGKSGASKTSSNFKEGPGRSSGAKSFFGTGSGVAANKGPSDAMSVTASGWADPGSARSGAVVSMGSTWAPQRRR</sequence>
<evidence type="ECO:0000259" key="4">
    <source>
        <dbReference type="PROSITE" id="PS50011"/>
    </source>
</evidence>
<dbReference type="InterPro" id="IPR008271">
    <property type="entry name" value="Ser/Thr_kinase_AS"/>
</dbReference>
<dbReference type="EMBL" id="CAMXCT030005780">
    <property type="protein sequence ID" value="CAL4800590.1"/>
    <property type="molecule type" value="Genomic_DNA"/>
</dbReference>
<dbReference type="InterPro" id="IPR050117">
    <property type="entry name" value="MAPK"/>
</dbReference>
<dbReference type="FunFam" id="1.10.510.10:FF:000773">
    <property type="entry name" value="MOK protein kinase"/>
    <property type="match status" value="1"/>
</dbReference>
<dbReference type="InterPro" id="IPR000719">
    <property type="entry name" value="Prot_kinase_dom"/>
</dbReference>
<proteinExistence type="predicted"/>
<evidence type="ECO:0000256" key="2">
    <source>
        <dbReference type="ARBA" id="ARBA00022840"/>
    </source>
</evidence>
<protein>
    <recommendedName>
        <fullName evidence="4">Protein kinase domain-containing protein</fullName>
    </recommendedName>
</protein>